<feature type="transmembrane region" description="Helical" evidence="1">
    <location>
        <begin position="21"/>
        <end position="47"/>
    </location>
</feature>
<organism evidence="2 3">
    <name type="scientific">Candidatus Giovannonibacteria bacterium GW2011_GWA2_44_26</name>
    <dbReference type="NCBI Taxonomy" id="1618648"/>
    <lineage>
        <taxon>Bacteria</taxon>
        <taxon>Candidatus Giovannoniibacteriota</taxon>
    </lineage>
</organism>
<dbReference type="AlphaFoldDB" id="A0A0G1LQX5"/>
<reference evidence="2 3" key="1">
    <citation type="journal article" date="2015" name="Nature">
        <title>rRNA introns, odd ribosomes, and small enigmatic genomes across a large radiation of phyla.</title>
        <authorList>
            <person name="Brown C.T."/>
            <person name="Hug L.A."/>
            <person name="Thomas B.C."/>
            <person name="Sharon I."/>
            <person name="Castelle C.J."/>
            <person name="Singh A."/>
            <person name="Wilkins M.J."/>
            <person name="Williams K.H."/>
            <person name="Banfield J.F."/>
        </authorList>
    </citation>
    <scope>NUCLEOTIDE SEQUENCE [LARGE SCALE GENOMIC DNA]</scope>
</reference>
<evidence type="ECO:0000313" key="2">
    <source>
        <dbReference type="EMBL" id="KKT62299.1"/>
    </source>
</evidence>
<name>A0A0G1LQX5_9BACT</name>
<gene>
    <name evidence="2" type="ORF">UW55_C0014G0004</name>
</gene>
<evidence type="ECO:0000313" key="3">
    <source>
        <dbReference type="Proteomes" id="UP000033945"/>
    </source>
</evidence>
<accession>A0A0G1LQX5</accession>
<sequence length="179" mass="20017">MINLLPYEDKKEVKREGLRRFAIVAVFSISAVLLLSMLLMAPAYFFLYQERASVISEENLLRASSPVEKMNEIADKIKKTNSRLSVIESLANNRSVPEDLKKIIDLIPPGVSVNGISFARQNVSEQGRVSLSGKANTREDLASFIGILNDSDIFSKVDSPVSNILKKNNIDFLIKLEFK</sequence>
<dbReference type="EMBL" id="LCIT01000014">
    <property type="protein sequence ID" value="KKT62299.1"/>
    <property type="molecule type" value="Genomic_DNA"/>
</dbReference>
<evidence type="ECO:0000256" key="1">
    <source>
        <dbReference type="SAM" id="Phobius"/>
    </source>
</evidence>
<dbReference type="Proteomes" id="UP000033945">
    <property type="component" value="Unassembled WGS sequence"/>
</dbReference>
<dbReference type="Pfam" id="PF05137">
    <property type="entry name" value="PilN"/>
    <property type="match status" value="1"/>
</dbReference>
<dbReference type="InterPro" id="IPR007813">
    <property type="entry name" value="PilN"/>
</dbReference>
<keyword evidence="1" id="KW-0472">Membrane</keyword>
<keyword evidence="1" id="KW-0812">Transmembrane</keyword>
<comment type="caution">
    <text evidence="2">The sequence shown here is derived from an EMBL/GenBank/DDBJ whole genome shotgun (WGS) entry which is preliminary data.</text>
</comment>
<proteinExistence type="predicted"/>
<keyword evidence="1" id="KW-1133">Transmembrane helix</keyword>
<protein>
    <recommendedName>
        <fullName evidence="4">Fimbrial assembly family protein</fullName>
    </recommendedName>
</protein>
<evidence type="ECO:0008006" key="4">
    <source>
        <dbReference type="Google" id="ProtNLM"/>
    </source>
</evidence>